<feature type="compositionally biased region" description="Polar residues" evidence="6">
    <location>
        <begin position="155"/>
        <end position="167"/>
    </location>
</feature>
<reference evidence="9" key="1">
    <citation type="submission" date="2025-08" db="UniProtKB">
        <authorList>
            <consortium name="RefSeq"/>
        </authorList>
    </citation>
    <scope>IDENTIFICATION</scope>
</reference>
<evidence type="ECO:0000256" key="6">
    <source>
        <dbReference type="SAM" id="MobiDB-lite"/>
    </source>
</evidence>
<dbReference type="FunFam" id="3.30.160.60:FF:000446">
    <property type="entry name" value="Zinc finger protein"/>
    <property type="match status" value="1"/>
</dbReference>
<protein>
    <submittedName>
        <fullName evidence="9">Zinc finger protein 431</fullName>
    </submittedName>
</protein>
<dbReference type="PROSITE" id="PS50157">
    <property type="entry name" value="ZINC_FINGER_C2H2_2"/>
    <property type="match status" value="5"/>
</dbReference>
<dbReference type="SMART" id="SM00355">
    <property type="entry name" value="ZnF_C2H2"/>
    <property type="match status" value="10"/>
</dbReference>
<keyword evidence="4" id="KW-0862">Zinc</keyword>
<dbReference type="Pfam" id="PF12874">
    <property type="entry name" value="zf-met"/>
    <property type="match status" value="1"/>
</dbReference>
<evidence type="ECO:0000256" key="1">
    <source>
        <dbReference type="ARBA" id="ARBA00022723"/>
    </source>
</evidence>
<dbReference type="AlphaFoldDB" id="A0A6J2W727"/>
<feature type="region of interest" description="Disordered" evidence="6">
    <location>
        <begin position="155"/>
        <end position="242"/>
    </location>
</feature>
<keyword evidence="3 5" id="KW-0863">Zinc-finger</keyword>
<feature type="compositionally biased region" description="Basic and acidic residues" evidence="6">
    <location>
        <begin position="566"/>
        <end position="580"/>
    </location>
</feature>
<feature type="domain" description="C2H2-type" evidence="7">
    <location>
        <begin position="506"/>
        <end position="533"/>
    </location>
</feature>
<feature type="compositionally biased region" description="Basic and acidic residues" evidence="6">
    <location>
        <begin position="172"/>
        <end position="191"/>
    </location>
</feature>
<evidence type="ECO:0000313" key="8">
    <source>
        <dbReference type="Proteomes" id="UP000504632"/>
    </source>
</evidence>
<dbReference type="OrthoDB" id="6077919at2759"/>
<feature type="compositionally biased region" description="Polar residues" evidence="6">
    <location>
        <begin position="77"/>
        <end position="102"/>
    </location>
</feature>
<dbReference type="PANTHER" id="PTHR24379">
    <property type="entry name" value="KRAB AND ZINC FINGER DOMAIN-CONTAINING"/>
    <property type="match status" value="1"/>
</dbReference>
<keyword evidence="2" id="KW-0677">Repeat</keyword>
<evidence type="ECO:0000256" key="5">
    <source>
        <dbReference type="PROSITE-ProRule" id="PRU00042"/>
    </source>
</evidence>
<evidence type="ECO:0000313" key="9">
    <source>
        <dbReference type="RefSeq" id="XP_030639979.1"/>
    </source>
</evidence>
<dbReference type="SUPFAM" id="SSF57667">
    <property type="entry name" value="beta-beta-alpha zinc fingers"/>
    <property type="match status" value="6"/>
</dbReference>
<dbReference type="Gene3D" id="3.30.160.60">
    <property type="entry name" value="Classic Zinc Finger"/>
    <property type="match status" value="5"/>
</dbReference>
<gene>
    <name evidence="9" type="primary">LOC115820509</name>
</gene>
<evidence type="ECO:0000256" key="3">
    <source>
        <dbReference type="ARBA" id="ARBA00022771"/>
    </source>
</evidence>
<dbReference type="GO" id="GO:0008270">
    <property type="term" value="F:zinc ion binding"/>
    <property type="evidence" value="ECO:0007669"/>
    <property type="project" value="UniProtKB-KW"/>
</dbReference>
<feature type="compositionally biased region" description="Acidic residues" evidence="6">
    <location>
        <begin position="209"/>
        <end position="237"/>
    </location>
</feature>
<keyword evidence="8" id="KW-1185">Reference proteome</keyword>
<dbReference type="RefSeq" id="XP_030639979.1">
    <property type="nucleotide sequence ID" value="XM_030784119.1"/>
</dbReference>
<feature type="region of interest" description="Disordered" evidence="6">
    <location>
        <begin position="16"/>
        <end position="134"/>
    </location>
</feature>
<dbReference type="Proteomes" id="UP000504632">
    <property type="component" value="Chromosome 9"/>
</dbReference>
<dbReference type="PROSITE" id="PS00028">
    <property type="entry name" value="ZINC_FINGER_C2H2_1"/>
    <property type="match status" value="7"/>
</dbReference>
<feature type="domain" description="C2H2-type" evidence="7">
    <location>
        <begin position="480"/>
        <end position="502"/>
    </location>
</feature>
<evidence type="ECO:0000256" key="4">
    <source>
        <dbReference type="ARBA" id="ARBA00022833"/>
    </source>
</evidence>
<evidence type="ECO:0000256" key="2">
    <source>
        <dbReference type="ARBA" id="ARBA00022737"/>
    </source>
</evidence>
<dbReference type="GeneID" id="115820509"/>
<feature type="domain" description="C2H2-type" evidence="7">
    <location>
        <begin position="388"/>
        <end position="415"/>
    </location>
</feature>
<dbReference type="InParanoid" id="A0A6J2W727"/>
<feature type="domain" description="C2H2-type" evidence="7">
    <location>
        <begin position="247"/>
        <end position="274"/>
    </location>
</feature>
<feature type="compositionally biased region" description="Low complexity" evidence="6">
    <location>
        <begin position="40"/>
        <end position="54"/>
    </location>
</feature>
<keyword evidence="1" id="KW-0479">Metal-binding</keyword>
<name>A0A6J2W727_CHACN</name>
<dbReference type="InterPro" id="IPR013087">
    <property type="entry name" value="Znf_C2H2_type"/>
</dbReference>
<feature type="domain" description="C2H2-type" evidence="7">
    <location>
        <begin position="275"/>
        <end position="302"/>
    </location>
</feature>
<dbReference type="Pfam" id="PF00096">
    <property type="entry name" value="zf-C2H2"/>
    <property type="match status" value="2"/>
</dbReference>
<accession>A0A6J2W727</accession>
<sequence>MSSEFTIDIQLTELGFTSWDLPLCQPPSGKETSSPPPTESPASVSETTPTSESPSPRPNNDEDRGTVGCAHQYRTRPANSAQEKAVQIKQQRTLGKDSSSGAQVPRHSKIPVQAHSGSGKTCKTPQSQSSKHVTTIRNDFGIDIKTSVLQSSVATSHSSKAFATQNDEVQDEGSKEGRDGGNRQDDVEGRQESAGTEWNGTDELQKDGDESDDSEVSEEEDDDDEDDEDNDDEEDVVSSEMDASGEHRCYVCDVTFPSMFLLQEHMHVHNGVRPYCCAECNKQFCHLANYRAHLRTHAVSPAIRCLVCQASFDTEEHLQVHLENNHFEKEFYQCDFCKRIFTCIIQCELHVEKHKREAEHQCPKCRRHFRLRRSLRRHVKHRRCYLTYSCTDCGQSFGRKDALLRHSFTHLGLLPYTCVVCKCHFRLASLYRKHKCKPERIQCVACLGVFQSQNDFDKHKKDTGCWGYQGARPTGNRDEIRCMECGQAFNNPEELKKHAGTHQRVLKCAECGMGFRSKLMLMSHMGGHAGQRPCLCQDCGLGFPHQQAYDSHLKDCGTKPHPVAETQKKKAEDPLSSGDK</sequence>
<feature type="region of interest" description="Disordered" evidence="6">
    <location>
        <begin position="556"/>
        <end position="580"/>
    </location>
</feature>
<proteinExistence type="predicted"/>
<dbReference type="InterPro" id="IPR036236">
    <property type="entry name" value="Znf_C2H2_sf"/>
</dbReference>
<feature type="compositionally biased region" description="Polar residues" evidence="6">
    <location>
        <begin position="115"/>
        <end position="134"/>
    </location>
</feature>
<organism evidence="8 9">
    <name type="scientific">Chanos chanos</name>
    <name type="common">Milkfish</name>
    <name type="synonym">Mugil chanos</name>
    <dbReference type="NCBI Taxonomy" id="29144"/>
    <lineage>
        <taxon>Eukaryota</taxon>
        <taxon>Metazoa</taxon>
        <taxon>Chordata</taxon>
        <taxon>Craniata</taxon>
        <taxon>Vertebrata</taxon>
        <taxon>Euteleostomi</taxon>
        <taxon>Actinopterygii</taxon>
        <taxon>Neopterygii</taxon>
        <taxon>Teleostei</taxon>
        <taxon>Ostariophysi</taxon>
        <taxon>Gonorynchiformes</taxon>
        <taxon>Chanidae</taxon>
        <taxon>Chanos</taxon>
    </lineage>
</organism>
<dbReference type="PANTHER" id="PTHR24379:SF121">
    <property type="entry name" value="C2H2-TYPE DOMAIN-CONTAINING PROTEIN"/>
    <property type="match status" value="1"/>
</dbReference>
<evidence type="ECO:0000259" key="7">
    <source>
        <dbReference type="PROSITE" id="PS50157"/>
    </source>
</evidence>